<dbReference type="Gene3D" id="3.40.50.1460">
    <property type="match status" value="1"/>
</dbReference>
<comment type="similarity">
    <text evidence="2">Belongs to the HesB/IscA family.</text>
</comment>
<reference evidence="11 12" key="1">
    <citation type="submission" date="2021-04" db="EMBL/GenBank/DDBJ databases">
        <authorList>
            <person name="Bliznina A."/>
        </authorList>
    </citation>
    <scope>NUCLEOTIDE SEQUENCE [LARGE SCALE GENOMIC DNA]</scope>
</reference>
<evidence type="ECO:0000256" key="8">
    <source>
        <dbReference type="ARBA" id="ARBA00093482"/>
    </source>
</evidence>
<dbReference type="InterPro" id="IPR016092">
    <property type="entry name" value="ATAP"/>
</dbReference>
<accession>A0ABN7S7A8</accession>
<dbReference type="InterPro" id="IPR001096">
    <property type="entry name" value="Peptidase_C13"/>
</dbReference>
<feature type="compositionally biased region" description="Basic and acidic residues" evidence="9">
    <location>
        <begin position="881"/>
        <end position="890"/>
    </location>
</feature>
<comment type="subunit">
    <text evidence="8">Heteropentamer. Part of the GPI-anchor transamidase complex, consisting of PIGK, PIGT, PIGS, PIGU and GAA1. Interacts with GPAA1. Interacts with PIGT; this interaction, via a disulfide link, stabilizes the expression of GAA1 and PIGK and links them to PIGS.</text>
</comment>
<dbReference type="SUPFAM" id="SSF89360">
    <property type="entry name" value="HesB-like domain"/>
    <property type="match status" value="1"/>
</dbReference>
<evidence type="ECO:0000256" key="1">
    <source>
        <dbReference type="ARBA" id="ARBA00004687"/>
    </source>
</evidence>
<dbReference type="Gene3D" id="2.60.300.12">
    <property type="entry name" value="HesB-like domain"/>
    <property type="match status" value="1"/>
</dbReference>
<evidence type="ECO:0000256" key="6">
    <source>
        <dbReference type="ARBA" id="ARBA00022729"/>
    </source>
</evidence>
<organism evidence="11 12">
    <name type="scientific">Oikopleura dioica</name>
    <name type="common">Tunicate</name>
    <dbReference type="NCBI Taxonomy" id="34765"/>
    <lineage>
        <taxon>Eukaryota</taxon>
        <taxon>Metazoa</taxon>
        <taxon>Chordata</taxon>
        <taxon>Tunicata</taxon>
        <taxon>Appendicularia</taxon>
        <taxon>Copelata</taxon>
        <taxon>Oikopleuridae</taxon>
        <taxon>Oikopleura</taxon>
    </lineage>
</organism>
<evidence type="ECO:0000256" key="2">
    <source>
        <dbReference type="ARBA" id="ARBA00006718"/>
    </source>
</evidence>
<dbReference type="Pfam" id="PF01650">
    <property type="entry name" value="Peptidase_C13"/>
    <property type="match status" value="1"/>
</dbReference>
<feature type="domain" description="Core" evidence="10">
    <location>
        <begin position="68"/>
        <end position="147"/>
    </location>
</feature>
<gene>
    <name evidence="11" type="ORF">OKIOD_LOCUS5145</name>
</gene>
<dbReference type="InterPro" id="IPR000361">
    <property type="entry name" value="ATAP_core_dom"/>
</dbReference>
<dbReference type="InterPro" id="IPR029030">
    <property type="entry name" value="Caspase-like_dom_sf"/>
</dbReference>
<dbReference type="NCBIfam" id="TIGR00049">
    <property type="entry name" value="iron-sulfur cluster assembly accessory protein"/>
    <property type="match status" value="1"/>
</dbReference>
<feature type="compositionally biased region" description="Polar residues" evidence="9">
    <location>
        <begin position="847"/>
        <end position="864"/>
    </location>
</feature>
<evidence type="ECO:0000256" key="4">
    <source>
        <dbReference type="ARBA" id="ARBA00019393"/>
    </source>
</evidence>
<dbReference type="PRINTS" id="PR00776">
    <property type="entry name" value="HEMOGLOBNASE"/>
</dbReference>
<sequence>MYIHQKCFVRLVFFKLAFVFLKNSISRKLLRPASPKEGFENEKVPFRCSLVAFVTNPATVCTEPGEYLRVSVGGGGCSGYSYEFELTTEPIDPENDLVFTKDEQKVVTDVDSIEFMDGATIDYKMELIKKAFVVADNPLADQNCSCGSSFSIDLMRLSLLLTLQIAVAHTEYIDSQIQGHFSQSSHTNNWAVLVCASRYWFNYRHIANTLAVYRSVKQLGIPDSQIMLFLADDMACNGRNAEIGAVYNHKNKLIDLYGKDVEVDFRGEEVTVENLVRLLTGRQDEDTPRSRRLSTNSKSNVLFYLTGHGGENFLKFQDDEEISAKELSDAFEQMKQKERFNELLFIIDTCQGESMIRSTYTEGFVGFASSKVGEDSLSHHVDHDLGVYMVDRFTYHLLEFLEKIEPDSEELLSTMKRVCPPSLCISTPVNKFDLLKPNRQKTAKVVDFFGSERAAIFTELREENTTARFAETKTQEMIKIRDKKVVPLADALKEIKSTAKNMENVHFYEEKRYFVVLLTFVYRLDQAVLVTLTPRARMAHVSSRHTFRARNLDPGRPLEVYGRDELHQKTDFVQGDRAMPTMASGMEAEEETEHHLQRAIATETLSGGKKFIPTPEPTKVEYYRDIYSDVRFMTRKWKQGYVIQEMRIFEENPPLYSLDEEDEAFCKSLENPKLEPKELENMIDQLEECEQHQGPLPPFCKEWSWGRGIIGEYSDHAEAVHQFWVKKRSRSDGPLQLRLMREKPVMEPDSNESYLCFRKRLDRIQTRRNKQRDQISYTRMVKLRRDLMTLLNMCALMKDRERKKAELVDKECAILNKRIASCDWNNETINEYIRSQEPEIVPEKVNGFQSSSKNNSEAYSTHDSSPGIAHTSAKSELPSKGAREKYTEKYKPKKKKPGGESSKFSEVRHPAFNSKFDFKHENAKPGAFYLEERDSKSLESKDGEPHEGYRLLSTHHRTLGFCRRRLGRGGRILTDRAFHPNHETVTQMSLPSPDESLSSIPLEVAATPEGTTMRAILDDIKKQRVRHFSPGEPRKRKRMNPTKKR</sequence>
<evidence type="ECO:0000256" key="3">
    <source>
        <dbReference type="ARBA" id="ARBA00009941"/>
    </source>
</evidence>
<feature type="compositionally biased region" description="Basic residues" evidence="9">
    <location>
        <begin position="1034"/>
        <end position="1045"/>
    </location>
</feature>
<evidence type="ECO:0000256" key="7">
    <source>
        <dbReference type="ARBA" id="ARBA00029842"/>
    </source>
</evidence>
<evidence type="ECO:0000313" key="12">
    <source>
        <dbReference type="Proteomes" id="UP001158576"/>
    </source>
</evidence>
<dbReference type="SUPFAM" id="SSF52129">
    <property type="entry name" value="Caspase-like"/>
    <property type="match status" value="1"/>
</dbReference>
<dbReference type="EMBL" id="OU015569">
    <property type="protein sequence ID" value="CAG5094472.1"/>
    <property type="molecule type" value="Genomic_DNA"/>
</dbReference>
<evidence type="ECO:0000256" key="5">
    <source>
        <dbReference type="ARBA" id="ARBA00022502"/>
    </source>
</evidence>
<comment type="pathway">
    <text evidence="1">Glycolipid biosynthesis; glycosylphosphatidylinositol-anchor biosynthesis.</text>
</comment>
<dbReference type="PANTHER" id="PTHR48067">
    <property type="entry name" value="GPI-ANCHOR TRANSAMIDASE"/>
    <property type="match status" value="1"/>
</dbReference>
<name>A0ABN7S7A8_OIKDI</name>
<dbReference type="Proteomes" id="UP001158576">
    <property type="component" value="Chromosome XSR"/>
</dbReference>
<evidence type="ECO:0000256" key="9">
    <source>
        <dbReference type="SAM" id="MobiDB-lite"/>
    </source>
</evidence>
<protein>
    <recommendedName>
        <fullName evidence="4">GPI-anchor transamidase</fullName>
    </recommendedName>
    <alternativeName>
        <fullName evidence="7">Phosphatidylinositol-glycan biosynthesis class K protein</fullName>
    </alternativeName>
</protein>
<dbReference type="InterPro" id="IPR028361">
    <property type="entry name" value="GPI_transamidase"/>
</dbReference>
<evidence type="ECO:0000259" key="10">
    <source>
        <dbReference type="Pfam" id="PF01521"/>
    </source>
</evidence>
<feature type="region of interest" description="Disordered" evidence="9">
    <location>
        <begin position="1021"/>
        <end position="1045"/>
    </location>
</feature>
<dbReference type="PANTHER" id="PTHR48067:SF1">
    <property type="entry name" value="GPI-ANCHOR TRANSAMIDASE"/>
    <property type="match status" value="1"/>
</dbReference>
<keyword evidence="5" id="KW-0337">GPI-anchor biosynthesis</keyword>
<dbReference type="PIRSF" id="PIRSF019663">
    <property type="entry name" value="Legumain"/>
    <property type="match status" value="1"/>
</dbReference>
<dbReference type="Pfam" id="PF01521">
    <property type="entry name" value="Fe-S_biosyn"/>
    <property type="match status" value="1"/>
</dbReference>
<keyword evidence="6" id="KW-0732">Signal</keyword>
<keyword evidence="12" id="KW-1185">Reference proteome</keyword>
<proteinExistence type="inferred from homology"/>
<dbReference type="InterPro" id="IPR035903">
    <property type="entry name" value="HesB-like_dom_sf"/>
</dbReference>
<feature type="region of interest" description="Disordered" evidence="9">
    <location>
        <begin position="846"/>
        <end position="907"/>
    </location>
</feature>
<dbReference type="PIRSF" id="PIRSF500138">
    <property type="entry name" value="GPI8"/>
    <property type="match status" value="1"/>
</dbReference>
<evidence type="ECO:0000313" key="11">
    <source>
        <dbReference type="EMBL" id="CAG5094472.1"/>
    </source>
</evidence>
<comment type="similarity">
    <text evidence="3">Belongs to the peptidase C13 family.</text>
</comment>